<evidence type="ECO:0000256" key="1">
    <source>
        <dbReference type="ARBA" id="ARBA00008129"/>
    </source>
</evidence>
<reference evidence="4" key="1">
    <citation type="submission" date="2023-07" db="EMBL/GenBank/DDBJ databases">
        <title>Conexibacter stalactiti sp. nov., isolated from stalactites in a lava cave and emended description of the genus Conexibacter.</title>
        <authorList>
            <person name="Lee S.D."/>
        </authorList>
    </citation>
    <scope>NUCLEOTIDE SEQUENCE [LARGE SCALE GENOMIC DNA]</scope>
    <source>
        <strain evidence="4">KCTC 39840</strain>
    </source>
</reference>
<dbReference type="EMBL" id="JAWSTH010000108">
    <property type="protein sequence ID" value="MDW5597879.1"/>
    <property type="molecule type" value="Genomic_DNA"/>
</dbReference>
<dbReference type="Gene3D" id="3.60.110.10">
    <property type="entry name" value="Carbon-nitrogen hydrolase"/>
    <property type="match status" value="1"/>
</dbReference>
<dbReference type="PROSITE" id="PS50263">
    <property type="entry name" value="CN_HYDROLASE"/>
    <property type="match status" value="1"/>
</dbReference>
<sequence length="313" mass="33939">MTTPPPFRAAAVQESSVWLDRAGSTEKACALIAEAGRGGAQLVALPESFVPGFPYWIFTRALRDGARWHRRLHDEAVEVPGPSVSALERAAIDAGVTAVVGVTERDPGRVGTLYNTNLVFGPEGYLGKHRKLVPTWTERAIWTGGDGSTLSVFPTPHGPLGTLNCGENVNTLARYALLAQGERVHVANFPSCAPLGGAHENTNDVYLPAAAHAYEGRLYNVVSQEFGTPELCERLEVEYLPDVWNCISGVIGPDGDWIASLRDEPGIVYADCDPSATVDGRLFHDVAGHYNRFDVLRLTIDRRALAPFHEVVE</sequence>
<protein>
    <submittedName>
        <fullName evidence="3">Carbon-nitrogen hydrolase family protein</fullName>
    </submittedName>
</protein>
<keyword evidence="3" id="KW-0378">Hydrolase</keyword>
<evidence type="ECO:0000259" key="2">
    <source>
        <dbReference type="PROSITE" id="PS50263"/>
    </source>
</evidence>
<proteinExistence type="inferred from homology"/>
<comment type="caution">
    <text evidence="3">The sequence shown here is derived from an EMBL/GenBank/DDBJ whole genome shotgun (WGS) entry which is preliminary data.</text>
</comment>
<dbReference type="CDD" id="cd07564">
    <property type="entry name" value="nitrilases_CHs"/>
    <property type="match status" value="1"/>
</dbReference>
<organism evidence="3 4">
    <name type="scientific">Conexibacter stalactiti</name>
    <dbReference type="NCBI Taxonomy" id="1940611"/>
    <lineage>
        <taxon>Bacteria</taxon>
        <taxon>Bacillati</taxon>
        <taxon>Actinomycetota</taxon>
        <taxon>Thermoleophilia</taxon>
        <taxon>Solirubrobacterales</taxon>
        <taxon>Conexibacteraceae</taxon>
        <taxon>Conexibacter</taxon>
    </lineage>
</organism>
<feature type="domain" description="CN hydrolase" evidence="2">
    <location>
        <begin position="7"/>
        <end position="274"/>
    </location>
</feature>
<dbReference type="Pfam" id="PF00795">
    <property type="entry name" value="CN_hydrolase"/>
    <property type="match status" value="1"/>
</dbReference>
<dbReference type="SUPFAM" id="SSF56317">
    <property type="entry name" value="Carbon-nitrogen hydrolase"/>
    <property type="match status" value="1"/>
</dbReference>
<evidence type="ECO:0000313" key="3">
    <source>
        <dbReference type="EMBL" id="MDW5597879.1"/>
    </source>
</evidence>
<reference evidence="3 4" key="2">
    <citation type="submission" date="2023-10" db="EMBL/GenBank/DDBJ databases">
        <authorList>
            <person name="Han X.F."/>
        </authorList>
    </citation>
    <scope>NUCLEOTIDE SEQUENCE [LARGE SCALE GENOMIC DNA]</scope>
    <source>
        <strain evidence="3 4">KCTC 39840</strain>
    </source>
</reference>
<comment type="similarity">
    <text evidence="1">Belongs to the carbon-nitrogen hydrolase superfamily. Nitrilase family.</text>
</comment>
<dbReference type="InterPro" id="IPR044149">
    <property type="entry name" value="Nitrilases_CHs"/>
</dbReference>
<dbReference type="InterPro" id="IPR003010">
    <property type="entry name" value="C-N_Hydrolase"/>
</dbReference>
<accession>A0ABU4HXI4</accession>
<dbReference type="PANTHER" id="PTHR46044">
    <property type="entry name" value="NITRILASE"/>
    <property type="match status" value="1"/>
</dbReference>
<dbReference type="PANTHER" id="PTHR46044:SF1">
    <property type="entry name" value="CN HYDROLASE DOMAIN-CONTAINING PROTEIN"/>
    <property type="match status" value="1"/>
</dbReference>
<keyword evidence="4" id="KW-1185">Reference proteome</keyword>
<evidence type="ECO:0000313" key="4">
    <source>
        <dbReference type="Proteomes" id="UP001284601"/>
    </source>
</evidence>
<name>A0ABU4HXI4_9ACTN</name>
<dbReference type="GO" id="GO:0016787">
    <property type="term" value="F:hydrolase activity"/>
    <property type="evidence" value="ECO:0007669"/>
    <property type="project" value="UniProtKB-KW"/>
</dbReference>
<dbReference type="InterPro" id="IPR036526">
    <property type="entry name" value="C-N_Hydrolase_sf"/>
</dbReference>
<dbReference type="RefSeq" id="WP_318600350.1">
    <property type="nucleotide sequence ID" value="NZ_JAWSTH010000108.1"/>
</dbReference>
<dbReference type="Proteomes" id="UP001284601">
    <property type="component" value="Unassembled WGS sequence"/>
</dbReference>
<gene>
    <name evidence="3" type="ORF">R7226_26230</name>
</gene>